<feature type="transmembrane region" description="Helical" evidence="1">
    <location>
        <begin position="194"/>
        <end position="213"/>
    </location>
</feature>
<feature type="transmembrane region" description="Helical" evidence="1">
    <location>
        <begin position="12"/>
        <end position="35"/>
    </location>
</feature>
<evidence type="ECO:0000313" key="2">
    <source>
        <dbReference type="EMBL" id="RMJ03952.1"/>
    </source>
</evidence>
<keyword evidence="1" id="KW-0812">Transmembrane</keyword>
<feature type="transmembrane region" description="Helical" evidence="1">
    <location>
        <begin position="72"/>
        <end position="92"/>
    </location>
</feature>
<keyword evidence="2" id="KW-0436">Ligase</keyword>
<evidence type="ECO:0000313" key="3">
    <source>
        <dbReference type="Proteomes" id="UP000265903"/>
    </source>
</evidence>
<feature type="transmembrane region" description="Helical" evidence="1">
    <location>
        <begin position="429"/>
        <end position="449"/>
    </location>
</feature>
<evidence type="ECO:0000256" key="1">
    <source>
        <dbReference type="SAM" id="Phobius"/>
    </source>
</evidence>
<dbReference type="PANTHER" id="PTHR37422">
    <property type="entry name" value="TEICHURONIC ACID BIOSYNTHESIS PROTEIN TUAE"/>
    <property type="match status" value="1"/>
</dbReference>
<keyword evidence="1" id="KW-0472">Membrane</keyword>
<accession>A0A3M2RF85</accession>
<feature type="transmembrane region" description="Helical" evidence="1">
    <location>
        <begin position="398"/>
        <end position="417"/>
    </location>
</feature>
<dbReference type="AlphaFoldDB" id="A0A3M2RF85"/>
<organism evidence="2 3">
    <name type="scientific">Marinobacter litoralis</name>
    <dbReference type="NCBI Taxonomy" id="187981"/>
    <lineage>
        <taxon>Bacteria</taxon>
        <taxon>Pseudomonadati</taxon>
        <taxon>Pseudomonadota</taxon>
        <taxon>Gammaproteobacteria</taxon>
        <taxon>Pseudomonadales</taxon>
        <taxon>Marinobacteraceae</taxon>
        <taxon>Marinobacter</taxon>
    </lineage>
</organism>
<dbReference type="PANTHER" id="PTHR37422:SF13">
    <property type="entry name" value="LIPOPOLYSACCHARIDE BIOSYNTHESIS PROTEIN PA4999-RELATED"/>
    <property type="match status" value="1"/>
</dbReference>
<dbReference type="InterPro" id="IPR051533">
    <property type="entry name" value="WaaL-like"/>
</dbReference>
<feature type="transmembrane region" description="Helical" evidence="1">
    <location>
        <begin position="170"/>
        <end position="189"/>
    </location>
</feature>
<dbReference type="RefSeq" id="WP_114334074.1">
    <property type="nucleotide sequence ID" value="NZ_QMDL01000002.1"/>
</dbReference>
<dbReference type="Proteomes" id="UP000265903">
    <property type="component" value="Unassembled WGS sequence"/>
</dbReference>
<gene>
    <name evidence="2" type="ORF">DOQ08_01272</name>
</gene>
<feature type="transmembrane region" description="Helical" evidence="1">
    <location>
        <begin position="375"/>
        <end position="392"/>
    </location>
</feature>
<dbReference type="OrthoDB" id="6988156at2"/>
<dbReference type="EMBL" id="QMDL01000002">
    <property type="protein sequence ID" value="RMJ03952.1"/>
    <property type="molecule type" value="Genomic_DNA"/>
</dbReference>
<keyword evidence="1" id="KW-1133">Transmembrane helix</keyword>
<reference evidence="2 3" key="1">
    <citation type="submission" date="2018-08" db="EMBL/GenBank/DDBJ databases">
        <title>Whole Genome Sequence of the Moderate Halophilic Marine Bacterium Marinobacter litoralis Sw-45.</title>
        <authorList>
            <person name="Musa H."/>
        </authorList>
    </citation>
    <scope>NUCLEOTIDE SEQUENCE [LARGE SCALE GENOMIC DNA]</scope>
    <source>
        <strain evidence="2 3">Sw-45</strain>
    </source>
</reference>
<feature type="transmembrane region" description="Helical" evidence="1">
    <location>
        <begin position="98"/>
        <end position="117"/>
    </location>
</feature>
<feature type="transmembrane region" description="Helical" evidence="1">
    <location>
        <begin position="245"/>
        <end position="265"/>
    </location>
</feature>
<feature type="transmembrane region" description="Helical" evidence="1">
    <location>
        <begin position="129"/>
        <end position="150"/>
    </location>
</feature>
<feature type="transmembrane region" description="Helical" evidence="1">
    <location>
        <begin position="219"/>
        <end position="238"/>
    </location>
</feature>
<proteinExistence type="predicted"/>
<protein>
    <submittedName>
        <fullName evidence="2">O-Antigen ligase</fullName>
    </submittedName>
</protein>
<feature type="transmembrane region" description="Helical" evidence="1">
    <location>
        <begin position="41"/>
        <end position="60"/>
    </location>
</feature>
<sequence length="556" mass="61613">MAFDSRPIEWSWTLILSVLLVVGVVTISLFGQYLMGPPNIHSARALVMLLEVSGLILWLVNKPQALLVGASMAIRLCGVLLLVTGTAGVFFAAHNWGAAIIGQIEWIAHFLVLVALVDVYARGRLSLEGVLLGICVAGLLAISFFAFRWIQMENPADFNWFWGAYPFLHIRHFAFLILPAAISAFYFAVSAERIAKCFGIVSMTVLLAALFWAGGRASVGAALIALLVGLLFVATTAHRGSFFKLLLQVLIVTSAAAAISELFSVNHPGMGLSFNHGREVADTVDAVSSGRLSIWFSVVDNMTWQQWLFGHGVDNYRYLPNRYDETVHPHSWFFQALSAWGALAAVVLVGGLWALTLRVIYMQFRIKDRSKPNDLLFFSGLILLSYLVLSLVDGNFYHSWGVLLLLPLLAACFCNFYRISATTAQSKSLASGWLYGVAAIIVAVVVQIVNVTTIFRGSVPAPNDWRSQVVLAVPYNTILVANWLEPWQQVDQNEMLRLLRWLQTYSADKYRFMLIESEMLLQEGYKEASLNMYEKAVNSAPARAKKKLIELGPPEL</sequence>
<dbReference type="GO" id="GO:0016020">
    <property type="term" value="C:membrane"/>
    <property type="evidence" value="ECO:0007669"/>
    <property type="project" value="UniProtKB-SubCell"/>
</dbReference>
<comment type="caution">
    <text evidence="2">The sequence shown here is derived from an EMBL/GenBank/DDBJ whole genome shotgun (WGS) entry which is preliminary data.</text>
</comment>
<keyword evidence="3" id="KW-1185">Reference proteome</keyword>
<feature type="transmembrane region" description="Helical" evidence="1">
    <location>
        <begin position="332"/>
        <end position="355"/>
    </location>
</feature>
<dbReference type="GO" id="GO:0016874">
    <property type="term" value="F:ligase activity"/>
    <property type="evidence" value="ECO:0007669"/>
    <property type="project" value="UniProtKB-KW"/>
</dbReference>
<name>A0A3M2RF85_9GAMM</name>